<dbReference type="Gene3D" id="3.40.50.2020">
    <property type="match status" value="1"/>
</dbReference>
<dbReference type="PANTHER" id="PTHR47505:SF1">
    <property type="entry name" value="DNA UTILIZATION PROTEIN YHGH"/>
    <property type="match status" value="1"/>
</dbReference>
<evidence type="ECO:0000259" key="2">
    <source>
        <dbReference type="Pfam" id="PF00156"/>
    </source>
</evidence>
<evidence type="ECO:0000256" key="1">
    <source>
        <dbReference type="ARBA" id="ARBA00008007"/>
    </source>
</evidence>
<dbReference type="PANTHER" id="PTHR47505">
    <property type="entry name" value="DNA UTILIZATION PROTEIN YHGH"/>
    <property type="match status" value="1"/>
</dbReference>
<dbReference type="STRING" id="638303.Thal_0071"/>
<dbReference type="HOGENOM" id="CLU_054549_1_1_0"/>
<dbReference type="Proteomes" id="UP000002043">
    <property type="component" value="Chromosome"/>
</dbReference>
<dbReference type="CDD" id="cd06223">
    <property type="entry name" value="PRTases_typeI"/>
    <property type="match status" value="1"/>
</dbReference>
<gene>
    <name evidence="3" type="ordered locus">Thal_0071</name>
</gene>
<dbReference type="eggNOG" id="COG1040">
    <property type="taxonomic scope" value="Bacteria"/>
</dbReference>
<dbReference type="KEGG" id="tal:Thal_0071"/>
<organism evidence="3 4">
    <name type="scientific">Thermocrinis albus (strain DSM 14484 / JCM 11386 / HI 11/12)</name>
    <dbReference type="NCBI Taxonomy" id="638303"/>
    <lineage>
        <taxon>Bacteria</taxon>
        <taxon>Pseudomonadati</taxon>
        <taxon>Aquificota</taxon>
        <taxon>Aquificia</taxon>
        <taxon>Aquificales</taxon>
        <taxon>Aquificaceae</taxon>
        <taxon>Thermocrinis</taxon>
    </lineage>
</organism>
<dbReference type="AlphaFoldDB" id="D3SNH2"/>
<proteinExistence type="inferred from homology"/>
<dbReference type="EMBL" id="CP001931">
    <property type="protein sequence ID" value="ADC88709.1"/>
    <property type="molecule type" value="Genomic_DNA"/>
</dbReference>
<keyword evidence="3" id="KW-0328">Glycosyltransferase</keyword>
<dbReference type="InterPro" id="IPR000836">
    <property type="entry name" value="PRTase_dom"/>
</dbReference>
<dbReference type="OrthoDB" id="9779910at2"/>
<evidence type="ECO:0000313" key="3">
    <source>
        <dbReference type="EMBL" id="ADC88709.1"/>
    </source>
</evidence>
<dbReference type="Pfam" id="PF00156">
    <property type="entry name" value="Pribosyltran"/>
    <property type="match status" value="1"/>
</dbReference>
<protein>
    <submittedName>
        <fullName evidence="3">Amidophosphoribosyltransferase-like protein</fullName>
    </submittedName>
</protein>
<sequence length="214" mass="24184">MRKVLRFLGLSEGGCVHCGKPLAEDFVCDHCVKQIKACVPHPVSPPQYLLSAWVFGTYTGPLRSVLLSIKFHQNLLLARQLGEWISDFLKELIDYVDPHAVSFPPLNIRRYWSRGFNHVEEILRGAQITPISLFRRGGFDPPMAGMDKERRGRVVMSYHLKENTKPFVEGKRILLVDDILTTGATSSKLAQLLYEAGAREVHAFFVAGELHRLS</sequence>
<name>D3SNH2_THEAH</name>
<dbReference type="InterPro" id="IPR051910">
    <property type="entry name" value="ComF/GntX_DNA_util-trans"/>
</dbReference>
<dbReference type="InterPro" id="IPR029057">
    <property type="entry name" value="PRTase-like"/>
</dbReference>
<dbReference type="RefSeq" id="WP_012991116.1">
    <property type="nucleotide sequence ID" value="NC_013894.1"/>
</dbReference>
<comment type="similarity">
    <text evidence="1">Belongs to the ComF/GntX family.</text>
</comment>
<feature type="domain" description="Phosphoribosyltransferase" evidence="2">
    <location>
        <begin position="147"/>
        <end position="207"/>
    </location>
</feature>
<reference evidence="4" key="1">
    <citation type="journal article" date="2010" name="Stand. Genomic Sci.">
        <title>Complete genome sequence of Thermocrinis albus type strain (HI 11/12T).</title>
        <authorList>
            <person name="Wirth R."/>
            <person name="Sikorski J."/>
            <person name="Brambilla E."/>
            <person name="Misra M."/>
            <person name="Lapidus A."/>
            <person name="Copeland A."/>
            <person name="Nolan M."/>
            <person name="Lucas S."/>
            <person name="Chen F."/>
            <person name="Tice H."/>
            <person name="Cheng J.F."/>
            <person name="Han C."/>
            <person name="Detter J.C."/>
            <person name="Tapia R."/>
            <person name="Bruce D."/>
            <person name="Goodwin L."/>
            <person name="Pitluck S."/>
            <person name="Pati A."/>
            <person name="Anderson I."/>
            <person name="Ivanova N."/>
            <person name="Mavromatis K."/>
            <person name="Mikhailova N."/>
            <person name="Chen A."/>
            <person name="Palaniappan K."/>
            <person name="Bilek Y."/>
            <person name="Hader T."/>
            <person name="Land M."/>
            <person name="Hauser L."/>
            <person name="Chang Y.J."/>
            <person name="Jeffries C.D."/>
            <person name="Tindall B.J."/>
            <person name="Rohde M."/>
            <person name="Goker M."/>
            <person name="Bristow J."/>
            <person name="Eisen J.A."/>
            <person name="Markowitz V."/>
            <person name="Hugenholtz P."/>
            <person name="Kyrpides N.C."/>
            <person name="Klenk H.P."/>
        </authorList>
    </citation>
    <scope>NUCLEOTIDE SEQUENCE [LARGE SCALE GENOMIC DNA]</scope>
    <source>
        <strain evidence="4">DSM 14484 / JCM 11386 / HI 11/12</strain>
    </source>
</reference>
<keyword evidence="3" id="KW-0808">Transferase</keyword>
<accession>D3SNH2</accession>
<dbReference type="GO" id="GO:0016757">
    <property type="term" value="F:glycosyltransferase activity"/>
    <property type="evidence" value="ECO:0007669"/>
    <property type="project" value="UniProtKB-KW"/>
</dbReference>
<dbReference type="SUPFAM" id="SSF53271">
    <property type="entry name" value="PRTase-like"/>
    <property type="match status" value="1"/>
</dbReference>
<keyword evidence="4" id="KW-1185">Reference proteome</keyword>
<evidence type="ECO:0000313" key="4">
    <source>
        <dbReference type="Proteomes" id="UP000002043"/>
    </source>
</evidence>